<protein>
    <submittedName>
        <fullName evidence="1">Uncharacterized protein</fullName>
    </submittedName>
</protein>
<dbReference type="EMBL" id="BONY01000123">
    <property type="protein sequence ID" value="GIH11209.1"/>
    <property type="molecule type" value="Genomic_DNA"/>
</dbReference>
<proteinExistence type="predicted"/>
<gene>
    <name evidence="1" type="ORF">Rhe02_92760</name>
</gene>
<comment type="caution">
    <text evidence="1">The sequence shown here is derived from an EMBL/GenBank/DDBJ whole genome shotgun (WGS) entry which is preliminary data.</text>
</comment>
<organism evidence="1 2">
    <name type="scientific">Rhizocola hellebori</name>
    <dbReference type="NCBI Taxonomy" id="1392758"/>
    <lineage>
        <taxon>Bacteria</taxon>
        <taxon>Bacillati</taxon>
        <taxon>Actinomycetota</taxon>
        <taxon>Actinomycetes</taxon>
        <taxon>Micromonosporales</taxon>
        <taxon>Micromonosporaceae</taxon>
        <taxon>Rhizocola</taxon>
    </lineage>
</organism>
<keyword evidence="2" id="KW-1185">Reference proteome</keyword>
<reference evidence="1" key="1">
    <citation type="submission" date="2021-01" db="EMBL/GenBank/DDBJ databases">
        <title>Whole genome shotgun sequence of Rhizocola hellebori NBRC 109834.</title>
        <authorList>
            <person name="Komaki H."/>
            <person name="Tamura T."/>
        </authorList>
    </citation>
    <scope>NUCLEOTIDE SEQUENCE</scope>
    <source>
        <strain evidence="1">NBRC 109834</strain>
    </source>
</reference>
<evidence type="ECO:0000313" key="2">
    <source>
        <dbReference type="Proteomes" id="UP000612899"/>
    </source>
</evidence>
<accession>A0A8J3QK40</accession>
<dbReference type="Proteomes" id="UP000612899">
    <property type="component" value="Unassembled WGS sequence"/>
</dbReference>
<dbReference type="AlphaFoldDB" id="A0A8J3QK40"/>
<name>A0A8J3QK40_9ACTN</name>
<evidence type="ECO:0000313" key="1">
    <source>
        <dbReference type="EMBL" id="GIH11209.1"/>
    </source>
</evidence>
<sequence length="143" mass="15659">MDRQHAPAIAGYPIQQSIRDRPFSLAIHKNKKSDCSIALGPDSISIYLDTVDPMLASKPDRGIQARPPCHELAHTAVMGCRGKQDQQLFRRGACPKAKICWDLQASAPQRLTNVPAALFCRGVKPLMASISLPRAPLSHLRLA</sequence>